<dbReference type="InterPro" id="IPR050679">
    <property type="entry name" value="Bact_HTH_transcr_reg"/>
</dbReference>
<dbReference type="GO" id="GO:0003677">
    <property type="term" value="F:DNA binding"/>
    <property type="evidence" value="ECO:0007669"/>
    <property type="project" value="UniProtKB-KW"/>
</dbReference>
<name>A0A4R9C372_9FIRM</name>
<dbReference type="InterPro" id="IPR000524">
    <property type="entry name" value="Tscrpt_reg_HTH_GntR"/>
</dbReference>
<keyword evidence="1" id="KW-0805">Transcription regulation</keyword>
<dbReference type="Gene3D" id="1.10.10.10">
    <property type="entry name" value="Winged helix-like DNA-binding domain superfamily/Winged helix DNA-binding domain"/>
    <property type="match status" value="1"/>
</dbReference>
<dbReference type="Proteomes" id="UP000297454">
    <property type="component" value="Unassembled WGS sequence"/>
</dbReference>
<evidence type="ECO:0000313" key="5">
    <source>
        <dbReference type="EMBL" id="TFF66738.1"/>
    </source>
</evidence>
<evidence type="ECO:0000259" key="4">
    <source>
        <dbReference type="PROSITE" id="PS50949"/>
    </source>
</evidence>
<keyword evidence="2" id="KW-0238">DNA-binding</keyword>
<gene>
    <name evidence="5" type="ORF">EQF91_03010</name>
</gene>
<dbReference type="PANTHER" id="PTHR44846">
    <property type="entry name" value="MANNOSYL-D-GLYCERATE TRANSPORT/METABOLISM SYSTEM REPRESSOR MNGR-RELATED"/>
    <property type="match status" value="1"/>
</dbReference>
<dbReference type="EMBL" id="SCFR01000007">
    <property type="protein sequence ID" value="TFF66738.1"/>
    <property type="molecule type" value="Genomic_DNA"/>
</dbReference>
<dbReference type="PROSITE" id="PS50949">
    <property type="entry name" value="HTH_GNTR"/>
    <property type="match status" value="1"/>
</dbReference>
<dbReference type="InterPro" id="IPR036388">
    <property type="entry name" value="WH-like_DNA-bd_sf"/>
</dbReference>
<evidence type="ECO:0000256" key="2">
    <source>
        <dbReference type="ARBA" id="ARBA00023125"/>
    </source>
</evidence>
<dbReference type="InterPro" id="IPR011663">
    <property type="entry name" value="UTRA"/>
</dbReference>
<dbReference type="PANTHER" id="PTHR44846:SF1">
    <property type="entry name" value="MANNOSYL-D-GLYCERATE TRANSPORT_METABOLISM SYSTEM REPRESSOR MNGR-RELATED"/>
    <property type="match status" value="1"/>
</dbReference>
<dbReference type="SMART" id="SM00345">
    <property type="entry name" value="HTH_GNTR"/>
    <property type="match status" value="1"/>
</dbReference>
<keyword evidence="6" id="KW-1185">Reference proteome</keyword>
<organism evidence="5 6">
    <name type="scientific">Helcococcus ovis</name>
    <dbReference type="NCBI Taxonomy" id="72026"/>
    <lineage>
        <taxon>Bacteria</taxon>
        <taxon>Bacillati</taxon>
        <taxon>Bacillota</taxon>
        <taxon>Tissierellia</taxon>
        <taxon>Tissierellales</taxon>
        <taxon>Peptoniphilaceae</taxon>
        <taxon>Helcococcus</taxon>
    </lineage>
</organism>
<sequence length="260" mass="30895">MRMLLCIKKNLRICTHLYLRISMMKEFLYKKVQDYLINKISSLEFKPGSKIPSERKIAEELNISRMTVKNAISKLVDDRILYRLKGSGTYVANIKDSRGKMIVSSFTPDSFNMNMSVLGKYTHSVVISFKVLYDDKNLSQIFKATKDFYELCRLRYVDDKPLSLEYTYFPFYRFIDAIKYDFSKLSLYEYMDHKSNRPIKFDKQTEVVIDEKVNKILEIKKSTPIFKTTYIGRTRENIIVEYTNSYVNLQDIEFKYIRTI</sequence>
<proteinExistence type="predicted"/>
<dbReference type="SUPFAM" id="SSF64288">
    <property type="entry name" value="Chorismate lyase-like"/>
    <property type="match status" value="1"/>
</dbReference>
<feature type="domain" description="HTH gntR-type" evidence="4">
    <location>
        <begin position="26"/>
        <end position="94"/>
    </location>
</feature>
<dbReference type="AlphaFoldDB" id="A0A4R9C372"/>
<keyword evidence="3" id="KW-0804">Transcription</keyword>
<accession>A0A4R9C372</accession>
<dbReference type="Pfam" id="PF00392">
    <property type="entry name" value="GntR"/>
    <property type="match status" value="1"/>
</dbReference>
<dbReference type="SMART" id="SM00866">
    <property type="entry name" value="UTRA"/>
    <property type="match status" value="1"/>
</dbReference>
<evidence type="ECO:0000256" key="1">
    <source>
        <dbReference type="ARBA" id="ARBA00023015"/>
    </source>
</evidence>
<comment type="caution">
    <text evidence="5">The sequence shown here is derived from an EMBL/GenBank/DDBJ whole genome shotgun (WGS) entry which is preliminary data.</text>
</comment>
<evidence type="ECO:0000313" key="6">
    <source>
        <dbReference type="Proteomes" id="UP000297454"/>
    </source>
</evidence>
<dbReference type="GO" id="GO:0003700">
    <property type="term" value="F:DNA-binding transcription factor activity"/>
    <property type="evidence" value="ECO:0007669"/>
    <property type="project" value="InterPro"/>
</dbReference>
<dbReference type="Gene3D" id="3.40.1410.10">
    <property type="entry name" value="Chorismate lyase-like"/>
    <property type="match status" value="1"/>
</dbReference>
<evidence type="ECO:0000256" key="3">
    <source>
        <dbReference type="ARBA" id="ARBA00023163"/>
    </source>
</evidence>
<dbReference type="SUPFAM" id="SSF46785">
    <property type="entry name" value="Winged helix' DNA-binding domain"/>
    <property type="match status" value="1"/>
</dbReference>
<dbReference type="Pfam" id="PF07702">
    <property type="entry name" value="UTRA"/>
    <property type="match status" value="1"/>
</dbReference>
<dbReference type="PRINTS" id="PR00035">
    <property type="entry name" value="HTHGNTR"/>
</dbReference>
<protein>
    <submittedName>
        <fullName evidence="5">GntR family transcriptional regulator</fullName>
    </submittedName>
</protein>
<dbReference type="GO" id="GO:0045892">
    <property type="term" value="P:negative regulation of DNA-templated transcription"/>
    <property type="evidence" value="ECO:0007669"/>
    <property type="project" value="TreeGrafter"/>
</dbReference>
<dbReference type="InterPro" id="IPR036390">
    <property type="entry name" value="WH_DNA-bd_sf"/>
</dbReference>
<dbReference type="InterPro" id="IPR028978">
    <property type="entry name" value="Chorismate_lyase_/UTRA_dom_sf"/>
</dbReference>
<dbReference type="CDD" id="cd07377">
    <property type="entry name" value="WHTH_GntR"/>
    <property type="match status" value="1"/>
</dbReference>
<reference evidence="5 6" key="1">
    <citation type="submission" date="2019-01" db="EMBL/GenBank/DDBJ databases">
        <title>Draft Genome Sequences of Helcococcus ovis Strains Isolated from the Uterus and Vagina of Dairy Cows with Metritis.</title>
        <authorList>
            <person name="Cunha F."/>
            <person name="Jeon S.J."/>
            <person name="Kutzer P."/>
            <person name="Galvao K.N."/>
        </authorList>
    </citation>
    <scope>NUCLEOTIDE SEQUENCE [LARGE SCALE GENOMIC DNA]</scope>
    <source>
        <strain evidence="5 6">KG-37</strain>
    </source>
</reference>